<comment type="similarity">
    <text evidence="6">Belongs to the glycosyl hydrolase 10 (cellulase F) family.</text>
</comment>
<dbReference type="Gene3D" id="2.60.120.260">
    <property type="entry name" value="Galactose-binding domain-like"/>
    <property type="match status" value="1"/>
</dbReference>
<proteinExistence type="inferred from homology"/>
<accession>W0FL81</accession>
<evidence type="ECO:0000256" key="6">
    <source>
        <dbReference type="RuleBase" id="RU361174"/>
    </source>
</evidence>
<dbReference type="SMART" id="SM00633">
    <property type="entry name" value="Glyco_10"/>
    <property type="match status" value="1"/>
</dbReference>
<dbReference type="GO" id="GO:0045493">
    <property type="term" value="P:xylan catabolic process"/>
    <property type="evidence" value="ECO:0007669"/>
    <property type="project" value="UniProtKB-KW"/>
</dbReference>
<feature type="domain" description="GH10" evidence="8">
    <location>
        <begin position="182"/>
        <end position="516"/>
    </location>
</feature>
<dbReference type="Pfam" id="PF00331">
    <property type="entry name" value="Glyco_hydro_10"/>
    <property type="match status" value="1"/>
</dbReference>
<dbReference type="SUPFAM" id="SSF51445">
    <property type="entry name" value="(Trans)glycosidases"/>
    <property type="match status" value="1"/>
</dbReference>
<keyword evidence="3 6" id="KW-0119">Carbohydrate metabolism</keyword>
<evidence type="ECO:0000313" key="9">
    <source>
        <dbReference type="EMBL" id="AHF25691.1"/>
    </source>
</evidence>
<keyword evidence="9" id="KW-0858">Xylan degradation</keyword>
<dbReference type="Pfam" id="PF02018">
    <property type="entry name" value="CBM_4_9"/>
    <property type="match status" value="1"/>
</dbReference>
<protein>
    <recommendedName>
        <fullName evidence="6">Beta-xylanase</fullName>
        <ecNumber evidence="6">3.2.1.8</ecNumber>
    </recommendedName>
</protein>
<evidence type="ECO:0000256" key="1">
    <source>
        <dbReference type="ARBA" id="ARBA00022737"/>
    </source>
</evidence>
<keyword evidence="4 6" id="KW-0326">Glycosidase</keyword>
<dbReference type="InterPro" id="IPR017853">
    <property type="entry name" value="GH"/>
</dbReference>
<dbReference type="InterPro" id="IPR001000">
    <property type="entry name" value="GH10_dom"/>
</dbReference>
<dbReference type="EMBL" id="KC246847">
    <property type="protein sequence ID" value="AHF25691.1"/>
    <property type="molecule type" value="Genomic_DNA"/>
</dbReference>
<comment type="catalytic activity">
    <reaction evidence="6">
        <text>Endohydrolysis of (1-&gt;4)-beta-D-xylosidic linkages in xylans.</text>
        <dbReference type="EC" id="3.2.1.8"/>
    </reaction>
</comment>
<evidence type="ECO:0000256" key="4">
    <source>
        <dbReference type="ARBA" id="ARBA00023295"/>
    </source>
</evidence>
<sequence length="519" mass="58062">MQKRISILLVLCLLLTLAGTAAAENTLVYESAFAAGDDDWFARGAQKVFHTTEGTLRTEGRTSDWNSPGRYFELVAGNEYKVSVEVLQNDTDSANFLISMERSDSAGTGWDRLVPGKAEKGEWTTLEGTFTPAEYDSYVLYVETDGSPEISYEIRNFRLESPNGIPAAKETEAPAEIAEVAEEDLPKLKDAYAGKFDFGMAVPQQAFRGDLKLMQLIKDQCSILTPENELKPDSVLDVSASRKLAQEDETSVAVHFDAAKPLLRFAQANGIKVHGHVLIWHSQTPEAFFHEGYDPQKPVVSREVMLARMENYIREVLTQTEEQYPGVIVSWDVVNEAIDDGTNWIRKGSRWTQVIGEDFINYAFEYARKYAAEGVLLYYNDYNTAYAGKLYGIVRMMEPLIEAGTIDGYGFQMHHTTGQPGNDMITKAVEKIAGLGIKLRVSEMDIGITKYTESGLKAQADKYRAMMELMLRFADQTEAVQVWGVTDTMSWRSQSYPLLFDRSMNPKPAFYAVLEAAGN</sequence>
<dbReference type="InterPro" id="IPR044846">
    <property type="entry name" value="GH10"/>
</dbReference>
<dbReference type="PRINTS" id="PR00134">
    <property type="entry name" value="GLHYDRLASE10"/>
</dbReference>
<dbReference type="PROSITE" id="PS51760">
    <property type="entry name" value="GH10_2"/>
    <property type="match status" value="1"/>
</dbReference>
<reference evidence="9" key="1">
    <citation type="journal article" date="2013" name="PLoS ONE">
        <title>Metagenomic insights into the carbohydrate-active enzymes carried by the microorganisms adhering to solid digesta in the rumen of cows.</title>
        <authorList>
            <person name="Wang L."/>
            <person name="Hatem A."/>
            <person name="Catalyurek U.V."/>
            <person name="Morrison M."/>
            <person name="Yu Z."/>
        </authorList>
    </citation>
    <scope>NUCLEOTIDE SEQUENCE</scope>
</reference>
<organism evidence="9">
    <name type="scientific">uncultured bacterium Contigcl_38</name>
    <dbReference type="NCBI Taxonomy" id="1393672"/>
    <lineage>
        <taxon>Bacteria</taxon>
        <taxon>environmental samples</taxon>
    </lineage>
</organism>
<evidence type="ECO:0000256" key="7">
    <source>
        <dbReference type="SAM" id="SignalP"/>
    </source>
</evidence>
<feature type="chain" id="PRO_5004788792" description="Beta-xylanase" evidence="7">
    <location>
        <begin position="24"/>
        <end position="519"/>
    </location>
</feature>
<dbReference type="SUPFAM" id="SSF49785">
    <property type="entry name" value="Galactose-binding domain-like"/>
    <property type="match status" value="1"/>
</dbReference>
<dbReference type="PANTHER" id="PTHR31490:SF90">
    <property type="entry name" value="ENDO-1,4-BETA-XYLANASE A"/>
    <property type="match status" value="1"/>
</dbReference>
<evidence type="ECO:0000256" key="2">
    <source>
        <dbReference type="ARBA" id="ARBA00022801"/>
    </source>
</evidence>
<evidence type="ECO:0000259" key="8">
    <source>
        <dbReference type="PROSITE" id="PS51760"/>
    </source>
</evidence>
<keyword evidence="2 6" id="KW-0378">Hydrolase</keyword>
<dbReference type="InterPro" id="IPR008979">
    <property type="entry name" value="Galactose-bd-like_sf"/>
</dbReference>
<dbReference type="EC" id="3.2.1.8" evidence="6"/>
<keyword evidence="5 6" id="KW-0624">Polysaccharide degradation</keyword>
<feature type="signal peptide" evidence="7">
    <location>
        <begin position="1"/>
        <end position="23"/>
    </location>
</feature>
<dbReference type="AlphaFoldDB" id="W0FL81"/>
<dbReference type="PANTHER" id="PTHR31490">
    <property type="entry name" value="GLYCOSYL HYDROLASE"/>
    <property type="match status" value="1"/>
</dbReference>
<evidence type="ECO:0000256" key="3">
    <source>
        <dbReference type="ARBA" id="ARBA00023277"/>
    </source>
</evidence>
<name>W0FL81_9BACT</name>
<evidence type="ECO:0000256" key="5">
    <source>
        <dbReference type="ARBA" id="ARBA00023326"/>
    </source>
</evidence>
<dbReference type="GO" id="GO:0031176">
    <property type="term" value="F:endo-1,4-beta-xylanase activity"/>
    <property type="evidence" value="ECO:0007669"/>
    <property type="project" value="UniProtKB-EC"/>
</dbReference>
<dbReference type="Gene3D" id="3.20.20.80">
    <property type="entry name" value="Glycosidases"/>
    <property type="match status" value="1"/>
</dbReference>
<keyword evidence="1" id="KW-0677">Repeat</keyword>
<keyword evidence="7" id="KW-0732">Signal</keyword>
<dbReference type="InterPro" id="IPR003305">
    <property type="entry name" value="CenC_carb-bd"/>
</dbReference>